<comment type="similarity">
    <text evidence="3">Belongs to the BRI3 family.</text>
</comment>
<dbReference type="Pfam" id="PF10164">
    <property type="entry name" value="BRI3"/>
    <property type="match status" value="1"/>
</dbReference>
<feature type="compositionally biased region" description="Pro residues" evidence="12">
    <location>
        <begin position="54"/>
        <end position="63"/>
    </location>
</feature>
<keyword evidence="8" id="KW-0458">Lysosome</keyword>
<accession>A0A8C4QE80</accession>
<organism evidence="14 15">
    <name type="scientific">Eptatretus burgeri</name>
    <name type="common">Inshore hagfish</name>
    <dbReference type="NCBI Taxonomy" id="7764"/>
    <lineage>
        <taxon>Eukaryota</taxon>
        <taxon>Metazoa</taxon>
        <taxon>Chordata</taxon>
        <taxon>Craniata</taxon>
        <taxon>Vertebrata</taxon>
        <taxon>Cyclostomata</taxon>
        <taxon>Myxini</taxon>
        <taxon>Myxiniformes</taxon>
        <taxon>Myxinidae</taxon>
        <taxon>Eptatretinae</taxon>
        <taxon>Eptatretus</taxon>
    </lineage>
</organism>
<evidence type="ECO:0000256" key="9">
    <source>
        <dbReference type="ARBA" id="ARBA00035284"/>
    </source>
</evidence>
<reference evidence="14" key="2">
    <citation type="submission" date="2025-09" db="UniProtKB">
        <authorList>
            <consortium name="Ensembl"/>
        </authorList>
    </citation>
    <scope>IDENTIFICATION</scope>
</reference>
<keyword evidence="15" id="KW-1185">Reference proteome</keyword>
<proteinExistence type="inferred from homology"/>
<keyword evidence="5 13" id="KW-0812">Transmembrane</keyword>
<evidence type="ECO:0000256" key="6">
    <source>
        <dbReference type="ARBA" id="ARBA00022989"/>
    </source>
</evidence>
<dbReference type="GO" id="GO:0048471">
    <property type="term" value="C:perinuclear region of cytoplasm"/>
    <property type="evidence" value="ECO:0007669"/>
    <property type="project" value="UniProtKB-SubCell"/>
</dbReference>
<dbReference type="Proteomes" id="UP000694388">
    <property type="component" value="Unplaced"/>
</dbReference>
<evidence type="ECO:0000256" key="13">
    <source>
        <dbReference type="SAM" id="Phobius"/>
    </source>
</evidence>
<feature type="transmembrane region" description="Helical" evidence="13">
    <location>
        <begin position="133"/>
        <end position="152"/>
    </location>
</feature>
<feature type="region of interest" description="Disordered" evidence="12">
    <location>
        <begin position="1"/>
        <end position="68"/>
    </location>
</feature>
<evidence type="ECO:0000256" key="5">
    <source>
        <dbReference type="ARBA" id="ARBA00022692"/>
    </source>
</evidence>
<evidence type="ECO:0000256" key="2">
    <source>
        <dbReference type="ARBA" id="ARBA00004556"/>
    </source>
</evidence>
<evidence type="ECO:0000256" key="4">
    <source>
        <dbReference type="ARBA" id="ARBA00022490"/>
    </source>
</evidence>
<feature type="compositionally biased region" description="Low complexity" evidence="12">
    <location>
        <begin position="43"/>
        <end position="53"/>
    </location>
</feature>
<evidence type="ECO:0000313" key="14">
    <source>
        <dbReference type="Ensembl" id="ENSEBUP00000014047.1"/>
    </source>
</evidence>
<evidence type="ECO:0000256" key="7">
    <source>
        <dbReference type="ARBA" id="ARBA00023136"/>
    </source>
</evidence>
<evidence type="ECO:0000256" key="1">
    <source>
        <dbReference type="ARBA" id="ARBA00004155"/>
    </source>
</evidence>
<dbReference type="OMA" id="EDDFTCC"/>
<evidence type="ECO:0000256" key="10">
    <source>
        <dbReference type="ARBA" id="ARBA00035449"/>
    </source>
</evidence>
<protein>
    <recommendedName>
        <fullName evidence="9">Membrane protein BRI3</fullName>
    </recommendedName>
    <alternativeName>
        <fullName evidence="10">Brain protein I3</fullName>
    </alternativeName>
</protein>
<dbReference type="Ensembl" id="ENSEBUT00000014623.1">
    <property type="protein sequence ID" value="ENSEBUP00000014047.1"/>
    <property type="gene ID" value="ENSEBUG00000008850.1"/>
</dbReference>
<dbReference type="AlphaFoldDB" id="A0A8C4QE80"/>
<keyword evidence="7 13" id="KW-0472">Membrane</keyword>
<evidence type="ECO:0000256" key="8">
    <source>
        <dbReference type="ARBA" id="ARBA00023228"/>
    </source>
</evidence>
<keyword evidence="6 13" id="KW-1133">Transmembrane helix</keyword>
<evidence type="ECO:0000313" key="15">
    <source>
        <dbReference type="Proteomes" id="UP000694388"/>
    </source>
</evidence>
<dbReference type="InterPro" id="IPR019317">
    <property type="entry name" value="BRI3"/>
</dbReference>
<keyword evidence="4" id="KW-0963">Cytoplasm</keyword>
<dbReference type="PANTHER" id="PTHR13551">
    <property type="entry name" value="BRAIN PROTEIN I3"/>
    <property type="match status" value="1"/>
</dbReference>
<name>A0A8C4QE80_EPTBU</name>
<evidence type="ECO:0000256" key="3">
    <source>
        <dbReference type="ARBA" id="ARBA00008090"/>
    </source>
</evidence>
<dbReference type="GeneTree" id="ENSGT00990000204962"/>
<sequence>MASSSTSPRLKPQGRSLPPPQSASPQPPPSASPSPQPPPSSSPQPGVAKRQPQWPRPQPPPASSPKAAASLLLNPRVLNLLPPRAPTICLVVPSNQANLPPPHPFFCPPPTLLFHTVSHPCSVGVLEDDFTCLGILCAILFFPIGLLCCLLLRQRHCPHCGATFS</sequence>
<feature type="compositionally biased region" description="Pro residues" evidence="12">
    <location>
        <begin position="17"/>
        <end position="42"/>
    </location>
</feature>
<dbReference type="GO" id="GO:0005765">
    <property type="term" value="C:lysosomal membrane"/>
    <property type="evidence" value="ECO:0007669"/>
    <property type="project" value="UniProtKB-SubCell"/>
</dbReference>
<comment type="subunit">
    <text evidence="11">Interacts with BRI3BP. Interacts with MGAT1 and IFITM3.</text>
</comment>
<comment type="subcellular location">
    <subcellularLocation>
        <location evidence="2">Cytoplasm</location>
        <location evidence="2">Perinuclear region</location>
    </subcellularLocation>
    <subcellularLocation>
        <location evidence="1">Lysosome membrane</location>
        <topology evidence="1">Multi-pass membrane protein</topology>
    </subcellularLocation>
</comment>
<reference evidence="14" key="1">
    <citation type="submission" date="2025-08" db="UniProtKB">
        <authorList>
            <consortium name="Ensembl"/>
        </authorList>
    </citation>
    <scope>IDENTIFICATION</scope>
</reference>
<evidence type="ECO:0000256" key="11">
    <source>
        <dbReference type="ARBA" id="ARBA00046593"/>
    </source>
</evidence>
<dbReference type="PANTHER" id="PTHR13551:SF1">
    <property type="entry name" value="MEMBRANE PROTEIN BRI3"/>
    <property type="match status" value="1"/>
</dbReference>
<evidence type="ECO:0000256" key="12">
    <source>
        <dbReference type="SAM" id="MobiDB-lite"/>
    </source>
</evidence>